<dbReference type="RefSeq" id="WP_092692912.1">
    <property type="nucleotide sequence ID" value="NZ_FNBK01000009.1"/>
</dbReference>
<dbReference type="Proteomes" id="UP000199076">
    <property type="component" value="Unassembled WGS sequence"/>
</dbReference>
<keyword evidence="5 6" id="KW-0378">Hydrolase</keyword>
<keyword evidence="4 6" id="KW-0255">Endonuclease</keyword>
<dbReference type="EMBL" id="FNBK01000009">
    <property type="protein sequence ID" value="SDF76271.1"/>
    <property type="molecule type" value="Genomic_DNA"/>
</dbReference>
<dbReference type="GO" id="GO:0030677">
    <property type="term" value="C:ribonuclease P complex"/>
    <property type="evidence" value="ECO:0007669"/>
    <property type="project" value="UniProtKB-UniRule"/>
</dbReference>
<gene>
    <name evidence="6" type="primary">rnp3</name>
    <name evidence="8" type="ORF">SAMN05216218_10997</name>
</gene>
<comment type="catalytic activity">
    <reaction evidence="6">
        <text>Endonucleolytic cleavage of RNA, removing 5'-extranucleotides from tRNA precursor.</text>
        <dbReference type="EC" id="3.1.26.5"/>
    </reaction>
</comment>
<comment type="subunit">
    <text evidence="6">Consists of a catalytic RNA component and at least 4-5 protein subunits.</text>
</comment>
<evidence type="ECO:0000256" key="6">
    <source>
        <dbReference type="HAMAP-Rule" id="MF_00756"/>
    </source>
</evidence>
<evidence type="ECO:0000256" key="3">
    <source>
        <dbReference type="ARBA" id="ARBA00022722"/>
    </source>
</evidence>
<keyword evidence="3 6" id="KW-0540">Nuclease</keyword>
<feature type="compositionally biased region" description="Acidic residues" evidence="7">
    <location>
        <begin position="229"/>
        <end position="242"/>
    </location>
</feature>
<keyword evidence="2 6" id="KW-0819">tRNA processing</keyword>
<dbReference type="GO" id="GO:0005737">
    <property type="term" value="C:cytoplasm"/>
    <property type="evidence" value="ECO:0007669"/>
    <property type="project" value="UniProtKB-SubCell"/>
</dbReference>
<organism evidence="8 9">
    <name type="scientific">Halorientalis regularis</name>
    <dbReference type="NCBI Taxonomy" id="660518"/>
    <lineage>
        <taxon>Archaea</taxon>
        <taxon>Methanobacteriati</taxon>
        <taxon>Methanobacteriota</taxon>
        <taxon>Stenosarchaea group</taxon>
        <taxon>Halobacteria</taxon>
        <taxon>Halobacteriales</taxon>
        <taxon>Haloarculaceae</taxon>
        <taxon>Halorientalis</taxon>
    </lineage>
</organism>
<proteinExistence type="inferred from homology"/>
<evidence type="ECO:0000256" key="7">
    <source>
        <dbReference type="SAM" id="MobiDB-lite"/>
    </source>
</evidence>
<evidence type="ECO:0000256" key="1">
    <source>
        <dbReference type="ARBA" id="ARBA00022490"/>
    </source>
</evidence>
<name>A0A1G7NQN9_9EURY</name>
<feature type="region of interest" description="Disordered" evidence="7">
    <location>
        <begin position="211"/>
        <end position="242"/>
    </location>
</feature>
<dbReference type="GO" id="GO:0004526">
    <property type="term" value="F:ribonuclease P activity"/>
    <property type="evidence" value="ECO:0007669"/>
    <property type="project" value="UniProtKB-UniRule"/>
</dbReference>
<sequence length="242" mass="26863">MYEGVHARPDGESTVARQALTAAEYGYSGVVVRNHGDQPCDADYDEIAETYGIDVVDGVEVRADDPSRASGFVGNYRDEKTVVCVHGGDDRLNRFAVEQPAVDVLAHPMDGGDFNHVLAKEAARNGVRVEFSLVRALREQGGTRVRAIQDLRKLREMVETYDVPYVVSVDPTSHLDLRAPRDLRAVGEVIGFSGEQVERGLREWGRLAERNRERQSDRYVEPGVRLGEYETEDDGDGPSDTE</sequence>
<evidence type="ECO:0000313" key="9">
    <source>
        <dbReference type="Proteomes" id="UP000199076"/>
    </source>
</evidence>
<dbReference type="Pfam" id="PF01876">
    <property type="entry name" value="RNase_P_p30"/>
    <property type="match status" value="1"/>
</dbReference>
<dbReference type="InterPro" id="IPR023539">
    <property type="entry name" value="RNase_P_comp-3_arc"/>
</dbReference>
<feature type="compositionally biased region" description="Basic and acidic residues" evidence="7">
    <location>
        <begin position="211"/>
        <end position="220"/>
    </location>
</feature>
<reference evidence="9" key="1">
    <citation type="submission" date="2016-10" db="EMBL/GenBank/DDBJ databases">
        <authorList>
            <person name="Varghese N."/>
            <person name="Submissions S."/>
        </authorList>
    </citation>
    <scope>NUCLEOTIDE SEQUENCE [LARGE SCALE GENOMIC DNA]</scope>
    <source>
        <strain evidence="9">IBRC-M 10760</strain>
    </source>
</reference>
<dbReference type="InterPro" id="IPR002738">
    <property type="entry name" value="RNase_P_p30"/>
</dbReference>
<comment type="similarity">
    <text evidence="6">Belongs to the eukaryotic/archaeal RNase P protein component 3 family.</text>
</comment>
<keyword evidence="9" id="KW-1185">Reference proteome</keyword>
<dbReference type="Gene3D" id="3.20.20.140">
    <property type="entry name" value="Metal-dependent hydrolases"/>
    <property type="match status" value="1"/>
</dbReference>
<accession>A0A1G7NQN9</accession>
<comment type="function">
    <text evidence="6">Part of ribonuclease P, a protein complex that generates mature tRNA molecules by cleaving their 5'-ends.</text>
</comment>
<dbReference type="AlphaFoldDB" id="A0A1G7NQN9"/>
<protein>
    <recommendedName>
        <fullName evidence="6">Ribonuclease P protein component 3</fullName>
        <shortName evidence="6">RNase P component 3</shortName>
        <ecNumber evidence="6">3.1.26.5</ecNumber>
    </recommendedName>
    <alternativeName>
        <fullName evidence="6">Rpp30</fullName>
    </alternativeName>
</protein>
<evidence type="ECO:0000256" key="5">
    <source>
        <dbReference type="ARBA" id="ARBA00022801"/>
    </source>
</evidence>
<evidence type="ECO:0000313" key="8">
    <source>
        <dbReference type="EMBL" id="SDF76271.1"/>
    </source>
</evidence>
<dbReference type="EC" id="3.1.26.5" evidence="6"/>
<dbReference type="InterPro" id="IPR016195">
    <property type="entry name" value="Pol/histidinol_Pase-like"/>
</dbReference>
<keyword evidence="1 6" id="KW-0963">Cytoplasm</keyword>
<dbReference type="SUPFAM" id="SSF89550">
    <property type="entry name" value="PHP domain-like"/>
    <property type="match status" value="1"/>
</dbReference>
<evidence type="ECO:0000256" key="2">
    <source>
        <dbReference type="ARBA" id="ARBA00022694"/>
    </source>
</evidence>
<dbReference type="OrthoDB" id="85765at2157"/>
<dbReference type="STRING" id="660518.SAMN05216218_10997"/>
<dbReference type="GO" id="GO:0001682">
    <property type="term" value="P:tRNA 5'-leader removal"/>
    <property type="evidence" value="ECO:0007669"/>
    <property type="project" value="UniProtKB-UniRule"/>
</dbReference>
<dbReference type="HAMAP" id="MF_00756">
    <property type="entry name" value="RNase_P_3"/>
    <property type="match status" value="1"/>
</dbReference>
<evidence type="ECO:0000256" key="4">
    <source>
        <dbReference type="ARBA" id="ARBA00022759"/>
    </source>
</evidence>
<comment type="subcellular location">
    <subcellularLocation>
        <location evidence="6">Cytoplasm</location>
    </subcellularLocation>
</comment>